<reference evidence="3 4" key="1">
    <citation type="submission" date="2023-02" db="EMBL/GenBank/DDBJ databases">
        <title>Gemone sequence of Telluria chitinolytica ACM 3522T.</title>
        <authorList>
            <person name="Frediansyah A."/>
            <person name="Miess H."/>
            <person name="Gross H."/>
        </authorList>
    </citation>
    <scope>NUCLEOTIDE SEQUENCE [LARGE SCALE GENOMIC DNA]</scope>
    <source>
        <strain evidence="3 4">ACM 3522</strain>
    </source>
</reference>
<feature type="compositionally biased region" description="Polar residues" evidence="1">
    <location>
        <begin position="197"/>
        <end position="206"/>
    </location>
</feature>
<organism evidence="3 4">
    <name type="scientific">Pseudoduganella chitinolytica</name>
    <dbReference type="NCBI Taxonomy" id="34070"/>
    <lineage>
        <taxon>Bacteria</taxon>
        <taxon>Pseudomonadati</taxon>
        <taxon>Pseudomonadota</taxon>
        <taxon>Betaproteobacteria</taxon>
        <taxon>Burkholderiales</taxon>
        <taxon>Oxalobacteraceae</taxon>
        <taxon>Telluria group</taxon>
        <taxon>Pseudoduganella</taxon>
    </lineage>
</organism>
<dbReference type="EMBL" id="CP119083">
    <property type="protein sequence ID" value="WEF35959.1"/>
    <property type="molecule type" value="Genomic_DNA"/>
</dbReference>
<feature type="region of interest" description="Disordered" evidence="1">
    <location>
        <begin position="190"/>
        <end position="216"/>
    </location>
</feature>
<proteinExistence type="predicted"/>
<dbReference type="RefSeq" id="WP_277418602.1">
    <property type="nucleotide sequence ID" value="NZ_CP119083.1"/>
</dbReference>
<feature type="domain" description="Large polyvalent protein-associated" evidence="2">
    <location>
        <begin position="68"/>
        <end position="143"/>
    </location>
</feature>
<feature type="region of interest" description="Disordered" evidence="1">
    <location>
        <begin position="34"/>
        <end position="85"/>
    </location>
</feature>
<dbReference type="InterPro" id="IPR040677">
    <property type="entry name" value="LPD7"/>
</dbReference>
<dbReference type="Proteomes" id="UP001216510">
    <property type="component" value="Chromosome"/>
</dbReference>
<dbReference type="Pfam" id="PF18821">
    <property type="entry name" value="LPD7"/>
    <property type="match status" value="1"/>
</dbReference>
<feature type="compositionally biased region" description="Basic and acidic residues" evidence="1">
    <location>
        <begin position="207"/>
        <end position="216"/>
    </location>
</feature>
<protein>
    <recommendedName>
        <fullName evidence="2">Large polyvalent protein-associated domain-containing protein</fullName>
    </recommendedName>
</protein>
<feature type="region of interest" description="Disordered" evidence="1">
    <location>
        <begin position="134"/>
        <end position="156"/>
    </location>
</feature>
<name>A0ABY8BNN5_9BURK</name>
<evidence type="ECO:0000256" key="1">
    <source>
        <dbReference type="SAM" id="MobiDB-lite"/>
    </source>
</evidence>
<sequence>MSQWTSPRCRCRRPRKWTKRRCWPTPTACAARRGSWHEARRRQRHRIRRDFHGGARPRAAGEQADGTAAPPFRDRGSRLETPSDSAQVADTLVAIAQARGWDDIRVSGSTAFCREVWLEAAAHGMHVRGYTPSRDDRAELARRRHDPPRATTPAEPDPLCAAIDAIERQAAADGLTAEQRAVVMARVQRRAHHHSTQELATPMNRTDPTHAREMTR</sequence>
<evidence type="ECO:0000313" key="3">
    <source>
        <dbReference type="EMBL" id="WEF35959.1"/>
    </source>
</evidence>
<accession>A0ABY8BNN5</accession>
<keyword evidence="4" id="KW-1185">Reference proteome</keyword>
<feature type="compositionally biased region" description="Basic residues" evidence="1">
    <location>
        <begin position="39"/>
        <end position="49"/>
    </location>
</feature>
<evidence type="ECO:0000313" key="4">
    <source>
        <dbReference type="Proteomes" id="UP001216510"/>
    </source>
</evidence>
<evidence type="ECO:0000259" key="2">
    <source>
        <dbReference type="Pfam" id="PF18821"/>
    </source>
</evidence>
<gene>
    <name evidence="3" type="ORF">PX653_18595</name>
</gene>